<evidence type="ECO:0000259" key="4">
    <source>
        <dbReference type="Pfam" id="PF01389"/>
    </source>
</evidence>
<keyword evidence="6" id="KW-1185">Reference proteome</keyword>
<dbReference type="RefSeq" id="WP_089070986.1">
    <property type="nucleotide sequence ID" value="NZ_CP022353.1"/>
</dbReference>
<reference evidence="6" key="1">
    <citation type="journal article" date="2017" name="Genome Announc.">
        <title>Complete Genome Sequence of Vibrio sp. Strain 2521-89, a Close Relative of Vibrio cholerae Isolated from Lake Water in New Mexico, USA.</title>
        <authorList>
            <person name="Liang K."/>
            <person name="Orata F.D."/>
            <person name="Winkjer N.S."/>
            <person name="Rowe L.A."/>
            <person name="Tarr C.L."/>
            <person name="Boucher Y."/>
        </authorList>
    </citation>
    <scope>NUCLEOTIDE SEQUENCE [LARGE SCALE GENOMIC DNA]</scope>
    <source>
        <strain evidence="6">2521-89</strain>
    </source>
</reference>
<dbReference type="InterPro" id="IPR011250">
    <property type="entry name" value="OMP/PagP_B-barrel"/>
</dbReference>
<evidence type="ECO:0000256" key="1">
    <source>
        <dbReference type="ARBA" id="ARBA00005710"/>
    </source>
</evidence>
<dbReference type="AlphaFoldDB" id="A0AAU8WGL1"/>
<dbReference type="EMBL" id="CP022353">
    <property type="protein sequence ID" value="ASK54907.1"/>
    <property type="molecule type" value="Genomic_DNA"/>
</dbReference>
<feature type="domain" description="Outer membrane protein OmpA-like transmembrane" evidence="4">
    <location>
        <begin position="54"/>
        <end position="179"/>
    </location>
</feature>
<proteinExistence type="inferred from homology"/>
<dbReference type="Pfam" id="PF01389">
    <property type="entry name" value="OmpA_membrane"/>
    <property type="match status" value="1"/>
</dbReference>
<protein>
    <recommendedName>
        <fullName evidence="4">Outer membrane protein OmpA-like transmembrane domain-containing protein</fullName>
    </recommendedName>
</protein>
<keyword evidence="3" id="KW-0732">Signal</keyword>
<keyword evidence="2" id="KW-0812">Transmembrane</keyword>
<dbReference type="InterPro" id="IPR000498">
    <property type="entry name" value="OmpA-like_TM_dom"/>
</dbReference>
<evidence type="ECO:0000256" key="3">
    <source>
        <dbReference type="SAM" id="SignalP"/>
    </source>
</evidence>
<dbReference type="KEGG" id="vti:CEQ48_08920"/>
<keyword evidence="2" id="KW-0626">Porin</keyword>
<accession>A0AAU8WGL1</accession>
<keyword evidence="2" id="KW-0813">Transport</keyword>
<comment type="similarity">
    <text evidence="1">Belongs to the outer membrane OOP (TC 1.B.6) superfamily. OmpA family.</text>
</comment>
<keyword evidence="2" id="KW-0406">Ion transport</keyword>
<dbReference type="Proteomes" id="UP000198371">
    <property type="component" value="Chromosome 1"/>
</dbReference>
<reference evidence="5 6" key="2">
    <citation type="submission" date="2017-06" db="EMBL/GenBank/DDBJ databases">
        <title>Complete genome sequence of Vibrio sp. 2521-89, a close relative of Vibrio cholerae isolated from lake water in New Mexico, USA.</title>
        <authorList>
            <person name="Liang K."/>
            <person name="Orata F.D."/>
            <person name="Winkjer N.S."/>
            <person name="Tarr C.L."/>
            <person name="Boucher Y."/>
        </authorList>
    </citation>
    <scope>NUCLEOTIDE SEQUENCE [LARGE SCALE GENOMIC DNA]</scope>
    <source>
        <strain evidence="5 6">2521-89</strain>
    </source>
</reference>
<organism evidence="5 6">
    <name type="scientific">Vibrio tarriae</name>
    <dbReference type="NCBI Taxonomy" id="2014742"/>
    <lineage>
        <taxon>Bacteria</taxon>
        <taxon>Pseudomonadati</taxon>
        <taxon>Pseudomonadota</taxon>
        <taxon>Gammaproteobacteria</taxon>
        <taxon>Vibrionales</taxon>
        <taxon>Vibrionaceae</taxon>
        <taxon>Vibrio</taxon>
    </lineage>
</organism>
<name>A0AAU8WGL1_9VIBR</name>
<evidence type="ECO:0000256" key="2">
    <source>
        <dbReference type="ARBA" id="ARBA00023114"/>
    </source>
</evidence>
<sequence>MRQINIFILNTLFLLFAPLSAAEWMVTPSVGYTLGGKVIDQAGNQYDLDNASSYALAIETTYDKGRVGLFYSTQSTEVEALVNQDASIHYLHFQSSIHYPIAEKFSSFIGLGIGGAYTDVEWADKKYGFSASAFGGVEYNLAPTIALNAQLRWLGTMVDNDSSAVCTLPSSGSCVVKFKSDWLNQASAHVGITIRF</sequence>
<evidence type="ECO:0000313" key="5">
    <source>
        <dbReference type="EMBL" id="ASK54907.1"/>
    </source>
</evidence>
<evidence type="ECO:0000313" key="6">
    <source>
        <dbReference type="Proteomes" id="UP000198371"/>
    </source>
</evidence>
<feature type="chain" id="PRO_5043975564" description="Outer membrane protein OmpA-like transmembrane domain-containing protein" evidence="3">
    <location>
        <begin position="22"/>
        <end position="196"/>
    </location>
</feature>
<feature type="signal peptide" evidence="3">
    <location>
        <begin position="1"/>
        <end position="21"/>
    </location>
</feature>
<dbReference type="SUPFAM" id="SSF56925">
    <property type="entry name" value="OMPA-like"/>
    <property type="match status" value="1"/>
</dbReference>
<dbReference type="Gene3D" id="2.40.160.20">
    <property type="match status" value="1"/>
</dbReference>
<gene>
    <name evidence="5" type="ORF">CEQ48_08920</name>
</gene>